<proteinExistence type="predicted"/>
<dbReference type="InterPro" id="IPR007278">
    <property type="entry name" value="DUF397"/>
</dbReference>
<name>A0A2W2CBW6_9ACTN</name>
<dbReference type="EMBL" id="POUB01000108">
    <property type="protein sequence ID" value="PZF96945.1"/>
    <property type="molecule type" value="Genomic_DNA"/>
</dbReference>
<evidence type="ECO:0000313" key="3">
    <source>
        <dbReference type="EMBL" id="PZF96945.1"/>
    </source>
</evidence>
<dbReference type="AlphaFoldDB" id="A0A2W2CBW6"/>
<sequence length="81" mass="8293">MAASRRRSVGTGSSPPAARNSKDPAGPVLVIAPAAWRAVVAFARAGWSTTSGRTTLPRARLGRKLIEGDPGGPGRTDDGRA</sequence>
<protein>
    <recommendedName>
        <fullName evidence="2">DUF397 domain-containing protein</fullName>
    </recommendedName>
</protein>
<gene>
    <name evidence="3" type="ORF">C1I99_16640</name>
</gene>
<evidence type="ECO:0000313" key="4">
    <source>
        <dbReference type="Proteomes" id="UP000248749"/>
    </source>
</evidence>
<feature type="region of interest" description="Disordered" evidence="1">
    <location>
        <begin position="49"/>
        <end position="81"/>
    </location>
</feature>
<reference evidence="3 4" key="1">
    <citation type="submission" date="2018-01" db="EMBL/GenBank/DDBJ databases">
        <title>Draft genome sequence of Salinispora sp. 13K206.</title>
        <authorList>
            <person name="Sahin N."/>
            <person name="Saygin H."/>
            <person name="Ay H."/>
        </authorList>
    </citation>
    <scope>NUCLEOTIDE SEQUENCE [LARGE SCALE GENOMIC DNA]</scope>
    <source>
        <strain evidence="3 4">13K206</strain>
    </source>
</reference>
<accession>A0A2W2CBW6</accession>
<dbReference type="Proteomes" id="UP000248749">
    <property type="component" value="Unassembled WGS sequence"/>
</dbReference>
<feature type="domain" description="DUF397" evidence="2">
    <location>
        <begin position="17"/>
        <end position="44"/>
    </location>
</feature>
<feature type="region of interest" description="Disordered" evidence="1">
    <location>
        <begin position="1"/>
        <end position="26"/>
    </location>
</feature>
<keyword evidence="4" id="KW-1185">Reference proteome</keyword>
<evidence type="ECO:0000259" key="2">
    <source>
        <dbReference type="Pfam" id="PF04149"/>
    </source>
</evidence>
<dbReference type="Pfam" id="PF04149">
    <property type="entry name" value="DUF397"/>
    <property type="match status" value="1"/>
</dbReference>
<comment type="caution">
    <text evidence="3">The sequence shown here is derived from an EMBL/GenBank/DDBJ whole genome shotgun (WGS) entry which is preliminary data.</text>
</comment>
<evidence type="ECO:0000256" key="1">
    <source>
        <dbReference type="SAM" id="MobiDB-lite"/>
    </source>
</evidence>
<organism evidence="3 4">
    <name type="scientific">Micromonospora deserti</name>
    <dbReference type="NCBI Taxonomy" id="2070366"/>
    <lineage>
        <taxon>Bacteria</taxon>
        <taxon>Bacillati</taxon>
        <taxon>Actinomycetota</taxon>
        <taxon>Actinomycetes</taxon>
        <taxon>Micromonosporales</taxon>
        <taxon>Micromonosporaceae</taxon>
        <taxon>Micromonospora</taxon>
    </lineage>
</organism>